<comment type="caution">
    <text evidence="2">The sequence shown here is derived from an EMBL/GenBank/DDBJ whole genome shotgun (WGS) entry which is preliminary data.</text>
</comment>
<evidence type="ECO:0000313" key="3">
    <source>
        <dbReference type="Proteomes" id="UP001163846"/>
    </source>
</evidence>
<dbReference type="AlphaFoldDB" id="A0AA38PIK3"/>
<feature type="compositionally biased region" description="Basic and acidic residues" evidence="1">
    <location>
        <begin position="179"/>
        <end position="191"/>
    </location>
</feature>
<evidence type="ECO:0000313" key="2">
    <source>
        <dbReference type="EMBL" id="KAJ3843605.1"/>
    </source>
</evidence>
<accession>A0AA38PIK3</accession>
<dbReference type="EMBL" id="MU805972">
    <property type="protein sequence ID" value="KAJ3843605.1"/>
    <property type="molecule type" value="Genomic_DNA"/>
</dbReference>
<protein>
    <submittedName>
        <fullName evidence="2">Uncharacterized protein</fullName>
    </submittedName>
</protein>
<name>A0AA38PIK3_9AGAR</name>
<proteinExistence type="predicted"/>
<gene>
    <name evidence="2" type="ORF">F5878DRAFT_257152</name>
</gene>
<reference evidence="2" key="1">
    <citation type="submission" date="2022-08" db="EMBL/GenBank/DDBJ databases">
        <authorList>
            <consortium name="DOE Joint Genome Institute"/>
            <person name="Min B."/>
            <person name="Riley R."/>
            <person name="Sierra-Patev S."/>
            <person name="Naranjo-Ortiz M."/>
            <person name="Looney B."/>
            <person name="Konkel Z."/>
            <person name="Slot J.C."/>
            <person name="Sakamoto Y."/>
            <person name="Steenwyk J.L."/>
            <person name="Rokas A."/>
            <person name="Carro J."/>
            <person name="Camarero S."/>
            <person name="Ferreira P."/>
            <person name="Molpeceres G."/>
            <person name="Ruiz-Duenas F.J."/>
            <person name="Serrano A."/>
            <person name="Henrissat B."/>
            <person name="Drula E."/>
            <person name="Hughes K.W."/>
            <person name="Mata J.L."/>
            <person name="Ishikawa N.K."/>
            <person name="Vargas-Isla R."/>
            <person name="Ushijima S."/>
            <person name="Smith C.A."/>
            <person name="Ahrendt S."/>
            <person name="Andreopoulos W."/>
            <person name="He G."/>
            <person name="Labutti K."/>
            <person name="Lipzen A."/>
            <person name="Ng V."/>
            <person name="Sandor L."/>
            <person name="Barry K."/>
            <person name="Martinez A.T."/>
            <person name="Xiao Y."/>
            <person name="Gibbons J.G."/>
            <person name="Terashima K."/>
            <person name="Hibbett D.S."/>
            <person name="Grigoriev I.V."/>
        </authorList>
    </citation>
    <scope>NUCLEOTIDE SEQUENCE</scope>
    <source>
        <strain evidence="2">TFB9207</strain>
    </source>
</reference>
<sequence length="191" mass="21248">MHAVFDLSNLEEIDKILNLEFNLNTIAIFDHKRGIETGKLERELYQPFITVAHDLVAPYLAEKCPGETCSLRLHKTHGDPRLSNPYTRRSPAVGPNVVSLWTSSDDSIDLAAVQSPFVFKAKKTSQTCGCGGRTFFHRWSVLGVSYSCTETTQLAVFLPSTDQLGPKPSSYEFSAYGQDKNKATARDVHHS</sequence>
<evidence type="ECO:0000256" key="1">
    <source>
        <dbReference type="SAM" id="MobiDB-lite"/>
    </source>
</evidence>
<dbReference type="Proteomes" id="UP001163846">
    <property type="component" value="Unassembled WGS sequence"/>
</dbReference>
<organism evidence="2 3">
    <name type="scientific">Lentinula raphanica</name>
    <dbReference type="NCBI Taxonomy" id="153919"/>
    <lineage>
        <taxon>Eukaryota</taxon>
        <taxon>Fungi</taxon>
        <taxon>Dikarya</taxon>
        <taxon>Basidiomycota</taxon>
        <taxon>Agaricomycotina</taxon>
        <taxon>Agaricomycetes</taxon>
        <taxon>Agaricomycetidae</taxon>
        <taxon>Agaricales</taxon>
        <taxon>Marasmiineae</taxon>
        <taxon>Omphalotaceae</taxon>
        <taxon>Lentinula</taxon>
    </lineage>
</organism>
<keyword evidence="3" id="KW-1185">Reference proteome</keyword>
<feature type="region of interest" description="Disordered" evidence="1">
    <location>
        <begin position="169"/>
        <end position="191"/>
    </location>
</feature>